<accession>A0A1A8XR42</accession>
<reference evidence="2 3" key="1">
    <citation type="submission" date="2016-06" db="EMBL/GenBank/DDBJ databases">
        <authorList>
            <person name="Kjaerup R.B."/>
            <person name="Dalgaard T.S."/>
            <person name="Juul-Madsen H.R."/>
        </authorList>
    </citation>
    <scope>NUCLEOTIDE SEQUENCE [LARGE SCALE GENOMIC DNA]</scope>
    <source>
        <strain evidence="2">2</strain>
    </source>
</reference>
<name>A0A1A8XR42_9RHOO</name>
<organism evidence="2 3">
    <name type="scientific">Candidatus Propionivibrio aalborgensis</name>
    <dbReference type="NCBI Taxonomy" id="1860101"/>
    <lineage>
        <taxon>Bacteria</taxon>
        <taxon>Pseudomonadati</taxon>
        <taxon>Pseudomonadota</taxon>
        <taxon>Betaproteobacteria</taxon>
        <taxon>Rhodocyclales</taxon>
        <taxon>Rhodocyclaceae</taxon>
        <taxon>Propionivibrio</taxon>
    </lineage>
</organism>
<feature type="signal peptide" evidence="1">
    <location>
        <begin position="1"/>
        <end position="22"/>
    </location>
</feature>
<evidence type="ECO:0000313" key="3">
    <source>
        <dbReference type="Proteomes" id="UP000199600"/>
    </source>
</evidence>
<sequence length="128" mass="13382">MKTIRTITIALMLASLPGVSAAAAILSGSILNNGQIVGPTDTVTFKVRIENTGDMPFGLSWSVATGAFATPTDNYDDVNFPTGGYPAFDNSPLAAGDSFDFDFFQLIPIAGGAAFGSYTRACSQLIEF</sequence>
<proteinExistence type="predicted"/>
<dbReference type="AlphaFoldDB" id="A0A1A8XR42"/>
<feature type="chain" id="PRO_5008381704" evidence="1">
    <location>
        <begin position="23"/>
        <end position="128"/>
    </location>
</feature>
<dbReference type="EMBL" id="FLQY01000144">
    <property type="protein sequence ID" value="SBT07609.1"/>
    <property type="molecule type" value="Genomic_DNA"/>
</dbReference>
<evidence type="ECO:0000313" key="2">
    <source>
        <dbReference type="EMBL" id="SBT07609.1"/>
    </source>
</evidence>
<gene>
    <name evidence="2" type="ORF">PROAA_2280008</name>
</gene>
<keyword evidence="1" id="KW-0732">Signal</keyword>
<dbReference type="Proteomes" id="UP000199600">
    <property type="component" value="Unassembled WGS sequence"/>
</dbReference>
<protein>
    <submittedName>
        <fullName evidence="2">Uncharacterized protein</fullName>
    </submittedName>
</protein>
<keyword evidence="3" id="KW-1185">Reference proteome</keyword>
<dbReference type="RefSeq" id="WP_186410939.1">
    <property type="nucleotide sequence ID" value="NZ_FLQY01000144.1"/>
</dbReference>
<evidence type="ECO:0000256" key="1">
    <source>
        <dbReference type="SAM" id="SignalP"/>
    </source>
</evidence>